<evidence type="ECO:0000313" key="2">
    <source>
        <dbReference type="EMBL" id="KER21026.1"/>
    </source>
</evidence>
<dbReference type="EMBL" id="KL597001">
    <property type="protein sequence ID" value="KER21026.1"/>
    <property type="molecule type" value="Genomic_DNA"/>
</dbReference>
<protein>
    <submittedName>
        <fullName evidence="2">Uncharacterized protein</fullName>
    </submittedName>
</protein>
<keyword evidence="3" id="KW-1185">Reference proteome</keyword>
<reference evidence="2 3" key="1">
    <citation type="submission" date="2013-11" db="EMBL/GenBank/DDBJ databases">
        <title>Opisthorchis viverrini - life in the bile duct.</title>
        <authorList>
            <person name="Young N.D."/>
            <person name="Nagarajan N."/>
            <person name="Lin S.J."/>
            <person name="Korhonen P.K."/>
            <person name="Jex A.R."/>
            <person name="Hall R.S."/>
            <person name="Safavi-Hemami H."/>
            <person name="Kaewkong W."/>
            <person name="Bertrand D."/>
            <person name="Gao S."/>
            <person name="Seet Q."/>
            <person name="Wongkham S."/>
            <person name="Teh B.T."/>
            <person name="Wongkham C."/>
            <person name="Intapan P.M."/>
            <person name="Maleewong W."/>
            <person name="Yang X."/>
            <person name="Hu M."/>
            <person name="Wang Z."/>
            <person name="Hofmann A."/>
            <person name="Sternberg P.W."/>
            <person name="Tan P."/>
            <person name="Wang J."/>
            <person name="Gasser R.B."/>
        </authorList>
    </citation>
    <scope>NUCLEOTIDE SEQUENCE [LARGE SCALE GENOMIC DNA]</scope>
</reference>
<sequence length="130" mass="14812">MCIHAPHNVAPALSTAQPDRATECAAPGRKREIQLGSRLRTDFSPPSRKKTKKKGVLRSNQLVDRTFVCRLASSRQQIRFLHERLRQNARGVFYKSPLNAIRFLSSANRPAVKQRTGATYIPHHQQTEKR</sequence>
<evidence type="ECO:0000256" key="1">
    <source>
        <dbReference type="SAM" id="MobiDB-lite"/>
    </source>
</evidence>
<gene>
    <name evidence="2" type="ORF">T265_10551</name>
</gene>
<dbReference type="CTD" id="20324719"/>
<proteinExistence type="predicted"/>
<dbReference type="Proteomes" id="UP000054324">
    <property type="component" value="Unassembled WGS sequence"/>
</dbReference>
<feature type="compositionally biased region" description="Basic residues" evidence="1">
    <location>
        <begin position="47"/>
        <end position="56"/>
    </location>
</feature>
<organism evidence="2 3">
    <name type="scientific">Opisthorchis viverrini</name>
    <name type="common">Southeast Asian liver fluke</name>
    <dbReference type="NCBI Taxonomy" id="6198"/>
    <lineage>
        <taxon>Eukaryota</taxon>
        <taxon>Metazoa</taxon>
        <taxon>Spiralia</taxon>
        <taxon>Lophotrochozoa</taxon>
        <taxon>Platyhelminthes</taxon>
        <taxon>Trematoda</taxon>
        <taxon>Digenea</taxon>
        <taxon>Opisthorchiida</taxon>
        <taxon>Opisthorchiata</taxon>
        <taxon>Opisthorchiidae</taxon>
        <taxon>Opisthorchis</taxon>
    </lineage>
</organism>
<dbReference type="RefSeq" id="XP_009175217.1">
    <property type="nucleotide sequence ID" value="XM_009176953.1"/>
</dbReference>
<dbReference type="KEGG" id="ovi:T265_10551"/>
<accession>A0A074Z1V4</accession>
<dbReference type="AlphaFoldDB" id="A0A074Z1V4"/>
<evidence type="ECO:0000313" key="3">
    <source>
        <dbReference type="Proteomes" id="UP000054324"/>
    </source>
</evidence>
<name>A0A074Z1V4_OPIVI</name>
<dbReference type="GeneID" id="20324719"/>
<feature type="region of interest" description="Disordered" evidence="1">
    <location>
        <begin position="25"/>
        <end position="56"/>
    </location>
</feature>